<reference evidence="3 4" key="1">
    <citation type="submission" date="2022-04" db="EMBL/GenBank/DDBJ databases">
        <title>Halobacillus sp. isolated from saltern.</title>
        <authorList>
            <person name="Won M."/>
            <person name="Lee C.-M."/>
            <person name="Woen H.-Y."/>
            <person name="Kwon S.-W."/>
        </authorList>
    </citation>
    <scope>NUCLEOTIDE SEQUENCE [LARGE SCALE GENOMIC DNA]</scope>
    <source>
        <strain evidence="3 4">SSTM10-2</strain>
    </source>
</reference>
<sequence length="163" mass="19163">MTTTQVEWGGHLVNLTWKASRTLPTRNLITSVHGFCFYERNLLLVDLEERGWDFPGGHIEEDETPEQCLQREVMEEGYVAGKFELLGYILVDHSENPHWNEESPYPKQGYQVFYRMEIEKLLPFEAAFESRNRKLINPEKVPAYCEAWQEVYDAILQQALLHE</sequence>
<dbReference type="EMBL" id="CP095074">
    <property type="protein sequence ID" value="UOQ92088.1"/>
    <property type="molecule type" value="Genomic_DNA"/>
</dbReference>
<comment type="similarity">
    <text evidence="1">Belongs to the Nudix hydrolase family.</text>
</comment>
<feature type="domain" description="Nudix hydrolase" evidence="2">
    <location>
        <begin position="27"/>
        <end position="160"/>
    </location>
</feature>
<evidence type="ECO:0000256" key="1">
    <source>
        <dbReference type="ARBA" id="ARBA00005582"/>
    </source>
</evidence>
<name>A0ABY4GW09_9BACI</name>
<accession>A0ABY4GW09</accession>
<dbReference type="RefSeq" id="WP_244751699.1">
    <property type="nucleotide sequence ID" value="NZ_CP095074.1"/>
</dbReference>
<dbReference type="CDD" id="cd02883">
    <property type="entry name" value="NUDIX_Hydrolase"/>
    <property type="match status" value="1"/>
</dbReference>
<dbReference type="Gene3D" id="3.90.79.10">
    <property type="entry name" value="Nucleoside Triphosphate Pyrophosphohydrolase"/>
    <property type="match status" value="1"/>
</dbReference>
<organism evidence="3 4">
    <name type="scientific">Halobacillus shinanisalinarum</name>
    <dbReference type="NCBI Taxonomy" id="2932258"/>
    <lineage>
        <taxon>Bacteria</taxon>
        <taxon>Bacillati</taxon>
        <taxon>Bacillota</taxon>
        <taxon>Bacilli</taxon>
        <taxon>Bacillales</taxon>
        <taxon>Bacillaceae</taxon>
        <taxon>Halobacillus</taxon>
    </lineage>
</organism>
<keyword evidence="4" id="KW-1185">Reference proteome</keyword>
<evidence type="ECO:0000313" key="3">
    <source>
        <dbReference type="EMBL" id="UOQ92088.1"/>
    </source>
</evidence>
<dbReference type="PANTHER" id="PTHR43736">
    <property type="entry name" value="ADP-RIBOSE PYROPHOSPHATASE"/>
    <property type="match status" value="1"/>
</dbReference>
<gene>
    <name evidence="3" type="ORF">MUO14_16520</name>
</gene>
<dbReference type="SUPFAM" id="SSF55811">
    <property type="entry name" value="Nudix"/>
    <property type="match status" value="1"/>
</dbReference>
<dbReference type="PANTHER" id="PTHR43736:SF1">
    <property type="entry name" value="DIHYDRONEOPTERIN TRIPHOSPHATE DIPHOSPHATASE"/>
    <property type="match status" value="1"/>
</dbReference>
<evidence type="ECO:0000259" key="2">
    <source>
        <dbReference type="PROSITE" id="PS51462"/>
    </source>
</evidence>
<dbReference type="PROSITE" id="PS51462">
    <property type="entry name" value="NUDIX"/>
    <property type="match status" value="1"/>
</dbReference>
<evidence type="ECO:0000313" key="4">
    <source>
        <dbReference type="Proteomes" id="UP000831880"/>
    </source>
</evidence>
<protein>
    <submittedName>
        <fullName evidence="3">NUDIX domain-containing protein</fullName>
    </submittedName>
</protein>
<proteinExistence type="inferred from homology"/>
<dbReference type="InterPro" id="IPR015797">
    <property type="entry name" value="NUDIX_hydrolase-like_dom_sf"/>
</dbReference>
<dbReference type="Pfam" id="PF00293">
    <property type="entry name" value="NUDIX"/>
    <property type="match status" value="1"/>
</dbReference>
<dbReference type="InterPro" id="IPR000086">
    <property type="entry name" value="NUDIX_hydrolase_dom"/>
</dbReference>
<dbReference type="Proteomes" id="UP000831880">
    <property type="component" value="Chromosome"/>
</dbReference>